<name>A0ABW8C5Y0_9ACTN</name>
<evidence type="ECO:0000313" key="1">
    <source>
        <dbReference type="EMBL" id="MFI9101833.1"/>
    </source>
</evidence>
<reference evidence="1 2" key="1">
    <citation type="submission" date="2024-10" db="EMBL/GenBank/DDBJ databases">
        <title>The Natural Products Discovery Center: Release of the First 8490 Sequenced Strains for Exploring Actinobacteria Biosynthetic Diversity.</title>
        <authorList>
            <person name="Kalkreuter E."/>
            <person name="Kautsar S.A."/>
            <person name="Yang D."/>
            <person name="Bader C.D."/>
            <person name="Teijaro C.N."/>
            <person name="Fluegel L."/>
            <person name="Davis C.M."/>
            <person name="Simpson J.R."/>
            <person name="Lauterbach L."/>
            <person name="Steele A.D."/>
            <person name="Gui C."/>
            <person name="Meng S."/>
            <person name="Li G."/>
            <person name="Viehrig K."/>
            <person name="Ye F."/>
            <person name="Su P."/>
            <person name="Kiefer A.F."/>
            <person name="Nichols A."/>
            <person name="Cepeda A.J."/>
            <person name="Yan W."/>
            <person name="Fan B."/>
            <person name="Jiang Y."/>
            <person name="Adhikari A."/>
            <person name="Zheng C.-J."/>
            <person name="Schuster L."/>
            <person name="Cowan T.M."/>
            <person name="Smanski M.J."/>
            <person name="Chevrette M.G."/>
            <person name="De Carvalho L.P.S."/>
            <person name="Shen B."/>
        </authorList>
    </citation>
    <scope>NUCLEOTIDE SEQUENCE [LARGE SCALE GENOMIC DNA]</scope>
    <source>
        <strain evidence="1 2">NPDC053399</strain>
    </source>
</reference>
<organism evidence="1 2">
    <name type="scientific">Streptomyces fildesensis</name>
    <dbReference type="NCBI Taxonomy" id="375757"/>
    <lineage>
        <taxon>Bacteria</taxon>
        <taxon>Bacillati</taxon>
        <taxon>Actinomycetota</taxon>
        <taxon>Actinomycetes</taxon>
        <taxon>Kitasatosporales</taxon>
        <taxon>Streptomycetaceae</taxon>
        <taxon>Streptomyces</taxon>
    </lineage>
</organism>
<dbReference type="Proteomes" id="UP001614394">
    <property type="component" value="Unassembled WGS sequence"/>
</dbReference>
<protein>
    <submittedName>
        <fullName evidence="1">DUF5959 family protein</fullName>
    </submittedName>
</protein>
<dbReference type="RefSeq" id="WP_399648735.1">
    <property type="nucleotide sequence ID" value="NZ_JBITYG010000004.1"/>
</dbReference>
<dbReference type="Pfam" id="PF19384">
    <property type="entry name" value="DUF5959"/>
    <property type="match status" value="1"/>
</dbReference>
<keyword evidence="2" id="KW-1185">Reference proteome</keyword>
<accession>A0ABW8C5Y0</accession>
<sequence>MLGRHRPGVTPYNDYLDAEVVVVSGFANGRLAMCLSPEDLDDWSFALVELAAGRGICDVAGLQDSGVNGAGTRRGNGAESPRVSWRGAIRRTVVPRNGSCCAGTLDVAAGQRRSVRLSGL</sequence>
<comment type="caution">
    <text evidence="1">The sequence shown here is derived from an EMBL/GenBank/DDBJ whole genome shotgun (WGS) entry which is preliminary data.</text>
</comment>
<evidence type="ECO:0000313" key="2">
    <source>
        <dbReference type="Proteomes" id="UP001614394"/>
    </source>
</evidence>
<dbReference type="EMBL" id="JBITYG010000004">
    <property type="protein sequence ID" value="MFI9101833.1"/>
    <property type="molecule type" value="Genomic_DNA"/>
</dbReference>
<proteinExistence type="predicted"/>
<gene>
    <name evidence="1" type="ORF">ACIGXA_15060</name>
</gene>
<dbReference type="InterPro" id="IPR046003">
    <property type="entry name" value="DUF5959"/>
</dbReference>